<dbReference type="NCBIfam" id="TIGR02778">
    <property type="entry name" value="ligD_pol"/>
    <property type="match status" value="1"/>
</dbReference>
<evidence type="ECO:0000259" key="1">
    <source>
        <dbReference type="Pfam" id="PF21686"/>
    </source>
</evidence>
<gene>
    <name evidence="2" type="primary">lig_2</name>
    <name evidence="2" type="ORF">Adu01nite_37980</name>
</gene>
<proteinExistence type="predicted"/>
<dbReference type="Gene3D" id="3.90.920.10">
    <property type="entry name" value="DNA primase, PRIM domain"/>
    <property type="match status" value="1"/>
</dbReference>
<organism evidence="2 3">
    <name type="scientific">Paractinoplanes durhamensis</name>
    <dbReference type="NCBI Taxonomy" id="113563"/>
    <lineage>
        <taxon>Bacteria</taxon>
        <taxon>Bacillati</taxon>
        <taxon>Actinomycetota</taxon>
        <taxon>Actinomycetes</taxon>
        <taxon>Micromonosporales</taxon>
        <taxon>Micromonosporaceae</taxon>
        <taxon>Paractinoplanes</taxon>
    </lineage>
</organism>
<dbReference type="InterPro" id="IPR014145">
    <property type="entry name" value="LigD_pol_dom"/>
</dbReference>
<dbReference type="Pfam" id="PF21686">
    <property type="entry name" value="LigD_Prim-Pol"/>
    <property type="match status" value="1"/>
</dbReference>
<sequence length="312" mass="35506">MGSATTVQAGDLEVRISNPDRIYFPDLGLTKLDLVNYYLAVGDGIVRALRERPCMLHRFPSGLAGEKVHQKRVPNGAPPWLETVRVTFPRYHRHADELCVTKLADVIWAVQMSTVEFHPWNSRRADTEKPDEWRIDLDPMPDCTYDRVRRVAAVAREVLDDLGITGYPKTSGGRGLHIYVRIKPEWEFGEVRRAALAFAREVERRAPDDVTTTWWRKDRDPAKLFVDYNQNARDHTIASAYSVRGVAAGTVSTPIEWSEIPDADPHDFTIKTVPDRFTRLGDLHATIDDTAYDLTTLLEWAERDGLETPPED</sequence>
<feature type="domain" description="DNA ligase D polymerase" evidence="1">
    <location>
        <begin position="30"/>
        <end position="284"/>
    </location>
</feature>
<evidence type="ECO:0000313" key="3">
    <source>
        <dbReference type="Proteomes" id="UP000637628"/>
    </source>
</evidence>
<protein>
    <submittedName>
        <fullName evidence="2">ATP-dependent DNA ligase</fullName>
    </submittedName>
</protein>
<dbReference type="PANTHER" id="PTHR42705:SF3">
    <property type="entry name" value="ATP-DEPENDENT DNA LIGASE"/>
    <property type="match status" value="1"/>
</dbReference>
<dbReference type="PANTHER" id="PTHR42705">
    <property type="entry name" value="BIFUNCTIONAL NON-HOMOLOGOUS END JOINING PROTEIN LIGD"/>
    <property type="match status" value="1"/>
</dbReference>
<comment type="caution">
    <text evidence="2">The sequence shown here is derived from an EMBL/GenBank/DDBJ whole genome shotgun (WGS) entry which is preliminary data.</text>
</comment>
<reference evidence="2 3" key="1">
    <citation type="submission" date="2021-01" db="EMBL/GenBank/DDBJ databases">
        <title>Whole genome shotgun sequence of Actinoplanes durhamensis NBRC 14914.</title>
        <authorList>
            <person name="Komaki H."/>
            <person name="Tamura T."/>
        </authorList>
    </citation>
    <scope>NUCLEOTIDE SEQUENCE [LARGE SCALE GENOMIC DNA]</scope>
    <source>
        <strain evidence="2 3">NBRC 14914</strain>
    </source>
</reference>
<accession>A0ABQ3YXZ5</accession>
<dbReference type="SUPFAM" id="SSF56747">
    <property type="entry name" value="Prim-pol domain"/>
    <property type="match status" value="1"/>
</dbReference>
<dbReference type="InterPro" id="IPR052171">
    <property type="entry name" value="NHEJ_LigD"/>
</dbReference>
<dbReference type="GO" id="GO:0016874">
    <property type="term" value="F:ligase activity"/>
    <property type="evidence" value="ECO:0007669"/>
    <property type="project" value="UniProtKB-KW"/>
</dbReference>
<keyword evidence="3" id="KW-1185">Reference proteome</keyword>
<dbReference type="RefSeq" id="WP_203728180.1">
    <property type="nucleotide sequence ID" value="NZ_BAAATX010000001.1"/>
</dbReference>
<dbReference type="Proteomes" id="UP000637628">
    <property type="component" value="Unassembled WGS sequence"/>
</dbReference>
<name>A0ABQ3YXZ5_9ACTN</name>
<dbReference type="EMBL" id="BOML01000031">
    <property type="protein sequence ID" value="GIE02448.1"/>
    <property type="molecule type" value="Genomic_DNA"/>
</dbReference>
<evidence type="ECO:0000313" key="2">
    <source>
        <dbReference type="EMBL" id="GIE02448.1"/>
    </source>
</evidence>
<keyword evidence="2" id="KW-0436">Ligase</keyword>